<reference evidence="2" key="2">
    <citation type="submission" date="2020-11" db="EMBL/GenBank/DDBJ databases">
        <authorList>
            <person name="McCartney M.A."/>
            <person name="Auch B."/>
            <person name="Kono T."/>
            <person name="Mallez S."/>
            <person name="Becker A."/>
            <person name="Gohl D.M."/>
            <person name="Silverstein K.A.T."/>
            <person name="Koren S."/>
            <person name="Bechman K.B."/>
            <person name="Herman A."/>
            <person name="Abrahante J.E."/>
            <person name="Garbe J."/>
        </authorList>
    </citation>
    <scope>NUCLEOTIDE SEQUENCE</scope>
    <source>
        <strain evidence="2">Duluth1</strain>
        <tissue evidence="2">Whole animal</tissue>
    </source>
</reference>
<comment type="caution">
    <text evidence="2">The sequence shown here is derived from an EMBL/GenBank/DDBJ whole genome shotgun (WGS) entry which is preliminary data.</text>
</comment>
<evidence type="ECO:0000256" key="1">
    <source>
        <dbReference type="SAM" id="MobiDB-lite"/>
    </source>
</evidence>
<gene>
    <name evidence="2" type="ORF">DPMN_075760</name>
</gene>
<evidence type="ECO:0000313" key="2">
    <source>
        <dbReference type="EMBL" id="KAH3700781.1"/>
    </source>
</evidence>
<dbReference type="Proteomes" id="UP000828390">
    <property type="component" value="Unassembled WGS sequence"/>
</dbReference>
<accession>A0A9D3YLQ7</accession>
<dbReference type="AlphaFoldDB" id="A0A9D3YLQ7"/>
<feature type="region of interest" description="Disordered" evidence="1">
    <location>
        <begin position="79"/>
        <end position="100"/>
    </location>
</feature>
<name>A0A9D3YLQ7_DREPO</name>
<proteinExistence type="predicted"/>
<feature type="compositionally biased region" description="Polar residues" evidence="1">
    <location>
        <begin position="86"/>
        <end position="100"/>
    </location>
</feature>
<reference evidence="2" key="1">
    <citation type="journal article" date="2019" name="bioRxiv">
        <title>The Genome of the Zebra Mussel, Dreissena polymorpha: A Resource for Invasive Species Research.</title>
        <authorList>
            <person name="McCartney M.A."/>
            <person name="Auch B."/>
            <person name="Kono T."/>
            <person name="Mallez S."/>
            <person name="Zhang Y."/>
            <person name="Obille A."/>
            <person name="Becker A."/>
            <person name="Abrahante J.E."/>
            <person name="Garbe J."/>
            <person name="Badalamenti J.P."/>
            <person name="Herman A."/>
            <person name="Mangelson H."/>
            <person name="Liachko I."/>
            <person name="Sullivan S."/>
            <person name="Sone E.D."/>
            <person name="Koren S."/>
            <person name="Silverstein K.A.T."/>
            <person name="Beckman K.B."/>
            <person name="Gohl D.M."/>
        </authorList>
    </citation>
    <scope>NUCLEOTIDE SEQUENCE</scope>
    <source>
        <strain evidence="2">Duluth1</strain>
        <tissue evidence="2">Whole animal</tissue>
    </source>
</reference>
<sequence>MDRSLCGCLAGHYNAIGTECAKQSQFHYRFLTQYDDNIYFQCDTAWARNRSFKPDHFESEAETHVYKFASTDFRQNDWTTKRRSGRQTNVNVDSSNSTFA</sequence>
<evidence type="ECO:0000313" key="3">
    <source>
        <dbReference type="Proteomes" id="UP000828390"/>
    </source>
</evidence>
<keyword evidence="3" id="KW-1185">Reference proteome</keyword>
<dbReference type="EMBL" id="JAIWYP010000015">
    <property type="protein sequence ID" value="KAH3700781.1"/>
    <property type="molecule type" value="Genomic_DNA"/>
</dbReference>
<protein>
    <submittedName>
        <fullName evidence="2">Uncharacterized protein</fullName>
    </submittedName>
</protein>
<organism evidence="2 3">
    <name type="scientific">Dreissena polymorpha</name>
    <name type="common">Zebra mussel</name>
    <name type="synonym">Mytilus polymorpha</name>
    <dbReference type="NCBI Taxonomy" id="45954"/>
    <lineage>
        <taxon>Eukaryota</taxon>
        <taxon>Metazoa</taxon>
        <taxon>Spiralia</taxon>
        <taxon>Lophotrochozoa</taxon>
        <taxon>Mollusca</taxon>
        <taxon>Bivalvia</taxon>
        <taxon>Autobranchia</taxon>
        <taxon>Heteroconchia</taxon>
        <taxon>Euheterodonta</taxon>
        <taxon>Imparidentia</taxon>
        <taxon>Neoheterodontei</taxon>
        <taxon>Myida</taxon>
        <taxon>Dreissenoidea</taxon>
        <taxon>Dreissenidae</taxon>
        <taxon>Dreissena</taxon>
    </lineage>
</organism>